<organism evidence="10">
    <name type="scientific">Capitella teleta</name>
    <name type="common">Polychaete worm</name>
    <dbReference type="NCBI Taxonomy" id="283909"/>
    <lineage>
        <taxon>Eukaryota</taxon>
        <taxon>Metazoa</taxon>
        <taxon>Spiralia</taxon>
        <taxon>Lophotrochozoa</taxon>
        <taxon>Annelida</taxon>
        <taxon>Polychaeta</taxon>
        <taxon>Sedentaria</taxon>
        <taxon>Scolecida</taxon>
        <taxon>Capitellidae</taxon>
        <taxon>Capitella</taxon>
    </lineage>
</organism>
<dbReference type="Proteomes" id="UP000014760">
    <property type="component" value="Unassembled WGS sequence"/>
</dbReference>
<keyword evidence="2 8" id="KW-0812">Transmembrane</keyword>
<dbReference type="Pfam" id="PF00001">
    <property type="entry name" value="7tm_1"/>
    <property type="match status" value="1"/>
</dbReference>
<feature type="transmembrane region" description="Helical" evidence="8">
    <location>
        <begin position="113"/>
        <end position="132"/>
    </location>
</feature>
<evidence type="ECO:0000256" key="8">
    <source>
        <dbReference type="SAM" id="Phobius"/>
    </source>
</evidence>
<evidence type="ECO:0000259" key="9">
    <source>
        <dbReference type="PROSITE" id="PS50262"/>
    </source>
</evidence>
<evidence type="ECO:0000256" key="1">
    <source>
        <dbReference type="ARBA" id="ARBA00004141"/>
    </source>
</evidence>
<comment type="subcellular location">
    <subcellularLocation>
        <location evidence="1">Membrane</location>
        <topology evidence="1">Multi-pass membrane protein</topology>
    </subcellularLocation>
</comment>
<sequence>MPLLLSLFRHAYDSVLCIIIGSIQQVHFAYLLILAMPTVFLLGVYGHLFVFSRLRVQPSANKASKRAVRSARMLLITAVLFIVSWAPTMSLYYEFFLNQARFNAGPGRMLFQTSSLLIFGHSIMNPITYTIMSSSFRANARESLFFWCPGFKPGIEPTVVDSKEASNAAVIGQSGK</sequence>
<feature type="domain" description="G-protein coupled receptors family 1 profile" evidence="9">
    <location>
        <begin position="1"/>
        <end position="129"/>
    </location>
</feature>
<evidence type="ECO:0000313" key="10">
    <source>
        <dbReference type="EMBL" id="ELU14149.1"/>
    </source>
</evidence>
<feature type="transmembrane region" description="Helical" evidence="8">
    <location>
        <begin position="73"/>
        <end position="93"/>
    </location>
</feature>
<dbReference type="PROSITE" id="PS50262">
    <property type="entry name" value="G_PROTEIN_RECEP_F1_2"/>
    <property type="match status" value="1"/>
</dbReference>
<evidence type="ECO:0000256" key="5">
    <source>
        <dbReference type="ARBA" id="ARBA00023136"/>
    </source>
</evidence>
<evidence type="ECO:0000256" key="3">
    <source>
        <dbReference type="ARBA" id="ARBA00022989"/>
    </source>
</evidence>
<evidence type="ECO:0000256" key="6">
    <source>
        <dbReference type="ARBA" id="ARBA00023170"/>
    </source>
</evidence>
<dbReference type="PANTHER" id="PTHR45695">
    <property type="entry name" value="LEUCOKININ RECEPTOR-RELATED"/>
    <property type="match status" value="1"/>
</dbReference>
<dbReference type="InterPro" id="IPR000276">
    <property type="entry name" value="GPCR_Rhodpsn"/>
</dbReference>
<dbReference type="HOGENOM" id="CLU_1526611_0_0_1"/>
<reference evidence="10 12" key="2">
    <citation type="journal article" date="2013" name="Nature">
        <title>Insights into bilaterian evolution from three spiralian genomes.</title>
        <authorList>
            <person name="Simakov O."/>
            <person name="Marletaz F."/>
            <person name="Cho S.J."/>
            <person name="Edsinger-Gonzales E."/>
            <person name="Havlak P."/>
            <person name="Hellsten U."/>
            <person name="Kuo D.H."/>
            <person name="Larsson T."/>
            <person name="Lv J."/>
            <person name="Arendt D."/>
            <person name="Savage R."/>
            <person name="Osoegawa K."/>
            <person name="de Jong P."/>
            <person name="Grimwood J."/>
            <person name="Chapman J.A."/>
            <person name="Shapiro H."/>
            <person name="Aerts A."/>
            <person name="Otillar R.P."/>
            <person name="Terry A.Y."/>
            <person name="Boore J.L."/>
            <person name="Grigoriev I.V."/>
            <person name="Lindberg D.R."/>
            <person name="Seaver E.C."/>
            <person name="Weisblat D.A."/>
            <person name="Putnam N.H."/>
            <person name="Rokhsar D.S."/>
        </authorList>
    </citation>
    <scope>NUCLEOTIDE SEQUENCE</scope>
    <source>
        <strain evidence="10 12">I ESC-2004</strain>
    </source>
</reference>
<reference evidence="12" key="1">
    <citation type="submission" date="2012-12" db="EMBL/GenBank/DDBJ databases">
        <authorList>
            <person name="Hellsten U."/>
            <person name="Grimwood J."/>
            <person name="Chapman J.A."/>
            <person name="Shapiro H."/>
            <person name="Aerts A."/>
            <person name="Otillar R.P."/>
            <person name="Terry A.Y."/>
            <person name="Boore J.L."/>
            <person name="Simakov O."/>
            <person name="Marletaz F."/>
            <person name="Cho S.-J."/>
            <person name="Edsinger-Gonzales E."/>
            <person name="Havlak P."/>
            <person name="Kuo D.-H."/>
            <person name="Larsson T."/>
            <person name="Lv J."/>
            <person name="Arendt D."/>
            <person name="Savage R."/>
            <person name="Osoegawa K."/>
            <person name="de Jong P."/>
            <person name="Lindberg D.R."/>
            <person name="Seaver E.C."/>
            <person name="Weisblat D.A."/>
            <person name="Putnam N.H."/>
            <person name="Grigoriev I.V."/>
            <person name="Rokhsar D.S."/>
        </authorList>
    </citation>
    <scope>NUCLEOTIDE SEQUENCE</scope>
    <source>
        <strain evidence="12">I ESC-2004</strain>
    </source>
</reference>
<evidence type="ECO:0000256" key="2">
    <source>
        <dbReference type="ARBA" id="ARBA00022692"/>
    </source>
</evidence>
<evidence type="ECO:0000256" key="7">
    <source>
        <dbReference type="ARBA" id="ARBA00023224"/>
    </source>
</evidence>
<dbReference type="Gene3D" id="1.20.1070.10">
    <property type="entry name" value="Rhodopsin 7-helix transmembrane proteins"/>
    <property type="match status" value="1"/>
</dbReference>
<dbReference type="EnsemblMetazoa" id="CapteT203502">
    <property type="protein sequence ID" value="CapteP203502"/>
    <property type="gene ID" value="CapteG203502"/>
</dbReference>
<dbReference type="PANTHER" id="PTHR45695:SF9">
    <property type="entry name" value="LEUCOKININ RECEPTOR"/>
    <property type="match status" value="1"/>
</dbReference>
<dbReference type="SUPFAM" id="SSF81321">
    <property type="entry name" value="Family A G protein-coupled receptor-like"/>
    <property type="match status" value="1"/>
</dbReference>
<dbReference type="InterPro" id="IPR017452">
    <property type="entry name" value="GPCR_Rhodpsn_7TM"/>
</dbReference>
<keyword evidence="3 8" id="KW-1133">Transmembrane helix</keyword>
<reference evidence="11" key="3">
    <citation type="submission" date="2015-06" db="UniProtKB">
        <authorList>
            <consortium name="EnsemblMetazoa"/>
        </authorList>
    </citation>
    <scope>IDENTIFICATION</scope>
</reference>
<keyword evidence="6" id="KW-0675">Receptor</keyword>
<protein>
    <recommendedName>
        <fullName evidence="9">G-protein coupled receptors family 1 profile domain-containing protein</fullName>
    </recommendedName>
</protein>
<accession>R7V6G0</accession>
<dbReference type="GO" id="GO:0005886">
    <property type="term" value="C:plasma membrane"/>
    <property type="evidence" value="ECO:0007669"/>
    <property type="project" value="TreeGrafter"/>
</dbReference>
<dbReference type="EMBL" id="KB294746">
    <property type="protein sequence ID" value="ELU14149.1"/>
    <property type="molecule type" value="Genomic_DNA"/>
</dbReference>
<dbReference type="AlphaFoldDB" id="R7V6G0"/>
<feature type="transmembrane region" description="Helical" evidence="8">
    <location>
        <begin position="28"/>
        <end position="52"/>
    </location>
</feature>
<keyword evidence="7" id="KW-0807">Transducer</keyword>
<evidence type="ECO:0000256" key="4">
    <source>
        <dbReference type="ARBA" id="ARBA00023040"/>
    </source>
</evidence>
<name>R7V6G0_CAPTE</name>
<keyword evidence="12" id="KW-1185">Reference proteome</keyword>
<dbReference type="EMBL" id="AMQN01004951">
    <property type="status" value="NOT_ANNOTATED_CDS"/>
    <property type="molecule type" value="Genomic_DNA"/>
</dbReference>
<dbReference type="GO" id="GO:0004930">
    <property type="term" value="F:G protein-coupled receptor activity"/>
    <property type="evidence" value="ECO:0007669"/>
    <property type="project" value="UniProtKB-KW"/>
</dbReference>
<proteinExistence type="predicted"/>
<gene>
    <name evidence="10" type="ORF">CAPTEDRAFT_203502</name>
</gene>
<keyword evidence="4" id="KW-0297">G-protein coupled receptor</keyword>
<keyword evidence="5 8" id="KW-0472">Membrane</keyword>
<evidence type="ECO:0000313" key="11">
    <source>
        <dbReference type="EnsemblMetazoa" id="CapteP203502"/>
    </source>
</evidence>
<dbReference type="PRINTS" id="PR00237">
    <property type="entry name" value="GPCRRHODOPSN"/>
</dbReference>
<evidence type="ECO:0000313" key="12">
    <source>
        <dbReference type="Proteomes" id="UP000014760"/>
    </source>
</evidence>